<dbReference type="InterPro" id="IPR004697">
    <property type="entry name" value="AbgT"/>
</dbReference>
<gene>
    <name evidence="1" type="ORF">AN401_12540</name>
</gene>
<dbReference type="GO" id="GO:1902604">
    <property type="term" value="P:p-aminobenzoyl-glutamate transmembrane transport"/>
    <property type="evidence" value="ECO:0007669"/>
    <property type="project" value="InterPro"/>
</dbReference>
<dbReference type="Pfam" id="PF03806">
    <property type="entry name" value="ABG_transport"/>
    <property type="match status" value="1"/>
</dbReference>
<accession>A0A231MYT7</accession>
<sequence length="512" mass="55207">MQAVMSQGRLARTLNWVELAGSKLPHPFTLFFYLVLLTLGLSALLSWLDVTSVHPLSGQEIQVRSLLSGEGLVWFLTSFITNITGFAPFGVVIVMAIGIGFAEQVGCIFAALRLMISRVPRASLGYAMAFTGIMGNMASDAAFIIVPPLAALMFLAAGRHPLAGFISAFTGAAGGFSANLLIGGNDVLLAGITNEALQSVSAQLQVSPVSNWYFLIVSVFILTLAGGLITDRLIEPRLGRYQPTTEQESLEQLTAQEHKGLRRVLYASLLFWGLVTALVLPDSSPLRHPDTGGLVPSPFMAGLVALIFFYFIVIGLVYGFTVGTLRSEADIPAKLNQATKVVVPFIVLTLVIAQFIYMFNWTNLGAVLAIQGAGILKQSGLSAFPLLVALILLVAFLNLFLGSASAKWSLLAPVLIPMFAFLDISPAVVQMAYRIGDSATNPISPLFPYLPIMLSFITKYNKDAHVGTLFSLALPYAVVFLLLWIAQLGLWMLLDLPLGPDALSFYISLFQQ</sequence>
<organism evidence="1 2">
    <name type="scientific">Zobellella denitrificans</name>
    <dbReference type="NCBI Taxonomy" id="347534"/>
    <lineage>
        <taxon>Bacteria</taxon>
        <taxon>Pseudomonadati</taxon>
        <taxon>Pseudomonadota</taxon>
        <taxon>Gammaproteobacteria</taxon>
        <taxon>Aeromonadales</taxon>
        <taxon>Aeromonadaceae</taxon>
        <taxon>Zobellella</taxon>
    </lineage>
</organism>
<dbReference type="Proteomes" id="UP000217763">
    <property type="component" value="Chromosome"/>
</dbReference>
<protein>
    <submittedName>
        <fullName evidence="1">Transporter</fullName>
    </submittedName>
</protein>
<evidence type="ECO:0000313" key="2">
    <source>
        <dbReference type="Proteomes" id="UP000217763"/>
    </source>
</evidence>
<keyword evidence="2" id="KW-1185">Reference proteome</keyword>
<dbReference type="GO" id="GO:0015558">
    <property type="term" value="F:secondary active p-aminobenzoyl-glutamate transmembrane transporter activity"/>
    <property type="evidence" value="ECO:0007669"/>
    <property type="project" value="InterPro"/>
</dbReference>
<proteinExistence type="predicted"/>
<name>A0A231MYT7_9GAMM</name>
<reference evidence="2" key="1">
    <citation type="submission" date="2015-09" db="EMBL/GenBank/DDBJ databases">
        <authorList>
            <person name="Shao Z."/>
            <person name="Wang L."/>
        </authorList>
    </citation>
    <scope>NUCLEOTIDE SEQUENCE [LARGE SCALE GENOMIC DNA]</scope>
    <source>
        <strain evidence="2">F13-1</strain>
    </source>
</reference>
<dbReference type="EMBL" id="CP012621">
    <property type="protein sequence ID" value="ATG74577.1"/>
    <property type="molecule type" value="Genomic_DNA"/>
</dbReference>
<dbReference type="KEGG" id="zdf:AN401_12540"/>
<dbReference type="PANTHER" id="PTHR30282:SF0">
    <property type="entry name" value="P-AMINOBENZOYL-GLUTAMATE TRANSPORT PROTEIN"/>
    <property type="match status" value="1"/>
</dbReference>
<dbReference type="OrthoDB" id="3314392at2"/>
<evidence type="ECO:0000313" key="1">
    <source>
        <dbReference type="EMBL" id="ATG74577.1"/>
    </source>
</evidence>
<dbReference type="PANTHER" id="PTHR30282">
    <property type="entry name" value="P-AMINOBENZOYL GLUTAMATE TRANSPORTER"/>
    <property type="match status" value="1"/>
</dbReference>
<dbReference type="RefSeq" id="WP_094039807.1">
    <property type="nucleotide sequence ID" value="NZ_CP012621.1"/>
</dbReference>
<dbReference type="AlphaFoldDB" id="A0A231MYT7"/>